<evidence type="ECO:0000256" key="2">
    <source>
        <dbReference type="ARBA" id="ARBA00004370"/>
    </source>
</evidence>
<dbReference type="InterPro" id="IPR036890">
    <property type="entry name" value="HATPase_C_sf"/>
</dbReference>
<dbReference type="EC" id="2.7.13.3" evidence="3"/>
<dbReference type="InterPro" id="IPR005467">
    <property type="entry name" value="His_kinase_dom"/>
</dbReference>
<dbReference type="SUPFAM" id="SSF55874">
    <property type="entry name" value="ATPase domain of HSP90 chaperone/DNA topoisomerase II/histidine kinase"/>
    <property type="match status" value="1"/>
</dbReference>
<comment type="catalytic activity">
    <reaction evidence="1">
        <text>ATP + protein L-histidine = ADP + protein N-phospho-L-histidine.</text>
        <dbReference type="EC" id="2.7.13.3"/>
    </reaction>
</comment>
<evidence type="ECO:0000256" key="9">
    <source>
        <dbReference type="ARBA" id="ARBA00023136"/>
    </source>
</evidence>
<evidence type="ECO:0000256" key="8">
    <source>
        <dbReference type="ARBA" id="ARBA00022989"/>
    </source>
</evidence>
<gene>
    <name evidence="12" type="ORF">SAMN04487964_102174</name>
</gene>
<dbReference type="Pfam" id="PF02518">
    <property type="entry name" value="HATPase_c"/>
    <property type="match status" value="1"/>
</dbReference>
<keyword evidence="9 10" id="KW-0472">Membrane</keyword>
<keyword evidence="7 12" id="KW-0418">Kinase</keyword>
<evidence type="ECO:0000313" key="13">
    <source>
        <dbReference type="Proteomes" id="UP001159257"/>
    </source>
</evidence>
<evidence type="ECO:0000256" key="3">
    <source>
        <dbReference type="ARBA" id="ARBA00012438"/>
    </source>
</evidence>
<dbReference type="PANTHER" id="PTHR45436">
    <property type="entry name" value="SENSOR HISTIDINE KINASE YKOH"/>
    <property type="match status" value="1"/>
</dbReference>
<evidence type="ECO:0000256" key="10">
    <source>
        <dbReference type="SAM" id="Phobius"/>
    </source>
</evidence>
<dbReference type="SMART" id="SM00387">
    <property type="entry name" value="HATPase_c"/>
    <property type="match status" value="1"/>
</dbReference>
<name>A0ABY1RXB9_9GAMM</name>
<comment type="caution">
    <text evidence="12">The sequence shown here is derived from an EMBL/GenBank/DDBJ whole genome shotgun (WGS) entry which is preliminary data.</text>
</comment>
<evidence type="ECO:0000256" key="5">
    <source>
        <dbReference type="ARBA" id="ARBA00022679"/>
    </source>
</evidence>
<feature type="domain" description="Histidine kinase" evidence="11">
    <location>
        <begin position="243"/>
        <end position="445"/>
    </location>
</feature>
<evidence type="ECO:0000259" key="11">
    <source>
        <dbReference type="PROSITE" id="PS50109"/>
    </source>
</evidence>
<keyword evidence="13" id="KW-1185">Reference proteome</keyword>
<protein>
    <recommendedName>
        <fullName evidence="3">histidine kinase</fullName>
        <ecNumber evidence="3">2.7.13.3</ecNumber>
    </recommendedName>
</protein>
<dbReference type="EMBL" id="FXWV01000002">
    <property type="protein sequence ID" value="SMR71523.1"/>
    <property type="molecule type" value="Genomic_DNA"/>
</dbReference>
<comment type="subcellular location">
    <subcellularLocation>
        <location evidence="2">Membrane</location>
    </subcellularLocation>
</comment>
<keyword evidence="4" id="KW-0597">Phosphoprotein</keyword>
<evidence type="ECO:0000256" key="7">
    <source>
        <dbReference type="ARBA" id="ARBA00022777"/>
    </source>
</evidence>
<reference evidence="12 13" key="1">
    <citation type="submission" date="2017-05" db="EMBL/GenBank/DDBJ databases">
        <authorList>
            <person name="Varghese N."/>
            <person name="Submissions S."/>
        </authorList>
    </citation>
    <scope>NUCLEOTIDE SEQUENCE [LARGE SCALE GENOMIC DNA]</scope>
    <source>
        <strain evidence="12 13">CGMCC 1.7287</strain>
    </source>
</reference>
<feature type="transmembrane region" description="Helical" evidence="10">
    <location>
        <begin position="16"/>
        <end position="35"/>
    </location>
</feature>
<sequence>MRREEGSLEWRIRRQLLFGLLAVMALLLAVVHISVTHLTRNFIVNGLDAEAENLIAVLERDAQGGWQLNNDGLAQAYQRVHSGHYFRLVSETASFRSRSLWDYEPVIEVHSSGQKSVQVMSGIGDQHWLVVQRGFIRQGELFTLWLAEDIAELRQRQWRFEFSLLVLFGLSIPALLLLQKRVLKRGFARLEPLRKVLAQQQAGETVDLPGDVPDEVAPLVASITQLLHQSGEQISRSRMAVGNLAHELKRPLQQLQWLADQHPDPEQGEQLMLLYRELHQKVERELRRARIAGTPGPGRQFVPREEVPHIVRLLQRIGRSDLDLSAELPDGAMPFDRDDMLELVGNLLDNAWRHASSRVQLRVKAPSADNPLWSLCVEDDGPGVEDQHLEVLAERGMRIDETSGEGSGLGLSLCRSIVESYNGRLEFRHADAGGLQVCVLLAPPA</sequence>
<organism evidence="12 13">
    <name type="scientific">Marinobacterium sediminicola</name>
    <dbReference type="NCBI Taxonomy" id="518898"/>
    <lineage>
        <taxon>Bacteria</taxon>
        <taxon>Pseudomonadati</taxon>
        <taxon>Pseudomonadota</taxon>
        <taxon>Gammaproteobacteria</taxon>
        <taxon>Oceanospirillales</taxon>
        <taxon>Oceanospirillaceae</taxon>
        <taxon>Marinobacterium</taxon>
    </lineage>
</organism>
<dbReference type="Gene3D" id="3.30.565.10">
    <property type="entry name" value="Histidine kinase-like ATPase, C-terminal domain"/>
    <property type="match status" value="1"/>
</dbReference>
<accession>A0ABY1RXB9</accession>
<evidence type="ECO:0000256" key="1">
    <source>
        <dbReference type="ARBA" id="ARBA00000085"/>
    </source>
</evidence>
<dbReference type="InterPro" id="IPR003594">
    <property type="entry name" value="HATPase_dom"/>
</dbReference>
<dbReference type="InterPro" id="IPR050428">
    <property type="entry name" value="TCS_sensor_his_kinase"/>
</dbReference>
<dbReference type="RefSeq" id="WP_239039408.1">
    <property type="nucleotide sequence ID" value="NZ_BAAAEY010000001.1"/>
</dbReference>
<proteinExistence type="predicted"/>
<evidence type="ECO:0000256" key="6">
    <source>
        <dbReference type="ARBA" id="ARBA00022692"/>
    </source>
</evidence>
<evidence type="ECO:0000313" key="12">
    <source>
        <dbReference type="EMBL" id="SMR71523.1"/>
    </source>
</evidence>
<dbReference type="GO" id="GO:0016301">
    <property type="term" value="F:kinase activity"/>
    <property type="evidence" value="ECO:0007669"/>
    <property type="project" value="UniProtKB-KW"/>
</dbReference>
<dbReference type="PROSITE" id="PS50109">
    <property type="entry name" value="HIS_KIN"/>
    <property type="match status" value="1"/>
</dbReference>
<dbReference type="Proteomes" id="UP001159257">
    <property type="component" value="Unassembled WGS sequence"/>
</dbReference>
<keyword evidence="5" id="KW-0808">Transferase</keyword>
<keyword evidence="8 10" id="KW-1133">Transmembrane helix</keyword>
<dbReference type="InterPro" id="IPR004358">
    <property type="entry name" value="Sig_transdc_His_kin-like_C"/>
</dbReference>
<evidence type="ECO:0000256" key="4">
    <source>
        <dbReference type="ARBA" id="ARBA00022553"/>
    </source>
</evidence>
<dbReference type="PANTHER" id="PTHR45436:SF5">
    <property type="entry name" value="SENSOR HISTIDINE KINASE TRCS"/>
    <property type="match status" value="1"/>
</dbReference>
<keyword evidence="6 10" id="KW-0812">Transmembrane</keyword>
<dbReference type="PRINTS" id="PR00344">
    <property type="entry name" value="BCTRLSENSOR"/>
</dbReference>